<proteinExistence type="predicted"/>
<dbReference type="InterPro" id="IPR029044">
    <property type="entry name" value="Nucleotide-diphossugar_trans"/>
</dbReference>
<feature type="non-terminal residue" evidence="2">
    <location>
        <position position="37"/>
    </location>
</feature>
<dbReference type="AlphaFoldDB" id="X1SFF2"/>
<dbReference type="EMBL" id="BARW01008915">
    <property type="protein sequence ID" value="GAI74140.1"/>
    <property type="molecule type" value="Genomic_DNA"/>
</dbReference>
<sequence>MKAVILVGGQATRLLPLTCNIPKAMVPVLNIPFIEHV</sequence>
<feature type="domain" description="Nucleotidyl transferase" evidence="1">
    <location>
        <begin position="2"/>
        <end position="36"/>
    </location>
</feature>
<comment type="caution">
    <text evidence="2">The sequence shown here is derived from an EMBL/GenBank/DDBJ whole genome shotgun (WGS) entry which is preliminary data.</text>
</comment>
<gene>
    <name evidence="2" type="ORF">S12H4_18112</name>
</gene>
<dbReference type="SUPFAM" id="SSF53448">
    <property type="entry name" value="Nucleotide-diphospho-sugar transferases"/>
    <property type="match status" value="1"/>
</dbReference>
<dbReference type="Gene3D" id="3.90.550.10">
    <property type="entry name" value="Spore Coat Polysaccharide Biosynthesis Protein SpsA, Chain A"/>
    <property type="match status" value="1"/>
</dbReference>
<dbReference type="Pfam" id="PF00483">
    <property type="entry name" value="NTP_transferase"/>
    <property type="match status" value="1"/>
</dbReference>
<dbReference type="InterPro" id="IPR005835">
    <property type="entry name" value="NTP_transferase_dom"/>
</dbReference>
<organism evidence="2">
    <name type="scientific">marine sediment metagenome</name>
    <dbReference type="NCBI Taxonomy" id="412755"/>
    <lineage>
        <taxon>unclassified sequences</taxon>
        <taxon>metagenomes</taxon>
        <taxon>ecological metagenomes</taxon>
    </lineage>
</organism>
<evidence type="ECO:0000313" key="2">
    <source>
        <dbReference type="EMBL" id="GAI74140.1"/>
    </source>
</evidence>
<dbReference type="InterPro" id="IPR050486">
    <property type="entry name" value="Mannose-1P_guanyltransferase"/>
</dbReference>
<name>X1SFF2_9ZZZZ</name>
<reference evidence="2" key="1">
    <citation type="journal article" date="2014" name="Front. Microbiol.">
        <title>High frequency of phylogenetically diverse reductive dehalogenase-homologous genes in deep subseafloor sedimentary metagenomes.</title>
        <authorList>
            <person name="Kawai M."/>
            <person name="Futagami T."/>
            <person name="Toyoda A."/>
            <person name="Takaki Y."/>
            <person name="Nishi S."/>
            <person name="Hori S."/>
            <person name="Arai W."/>
            <person name="Tsubouchi T."/>
            <person name="Morono Y."/>
            <person name="Uchiyama I."/>
            <person name="Ito T."/>
            <person name="Fujiyama A."/>
            <person name="Inagaki F."/>
            <person name="Takami H."/>
        </authorList>
    </citation>
    <scope>NUCLEOTIDE SEQUENCE</scope>
    <source>
        <strain evidence="2">Expedition CK06-06</strain>
    </source>
</reference>
<dbReference type="PANTHER" id="PTHR22572">
    <property type="entry name" value="SUGAR-1-PHOSPHATE GUANYL TRANSFERASE"/>
    <property type="match status" value="1"/>
</dbReference>
<accession>X1SFF2</accession>
<evidence type="ECO:0000259" key="1">
    <source>
        <dbReference type="Pfam" id="PF00483"/>
    </source>
</evidence>
<protein>
    <recommendedName>
        <fullName evidence="1">Nucleotidyl transferase domain-containing protein</fullName>
    </recommendedName>
</protein>